<dbReference type="PANTHER" id="PTHR42732">
    <property type="entry name" value="BETA-GALACTOSIDASE"/>
    <property type="match status" value="1"/>
</dbReference>
<proteinExistence type="inferred from homology"/>
<dbReference type="RefSeq" id="WP_350244236.1">
    <property type="nucleotide sequence ID" value="NZ_CP158299.1"/>
</dbReference>
<evidence type="ECO:0000313" key="8">
    <source>
        <dbReference type="EMBL" id="XBV86182.1"/>
    </source>
</evidence>
<dbReference type="InterPro" id="IPR006102">
    <property type="entry name" value="Ig-like_GH2"/>
</dbReference>
<dbReference type="Pfam" id="PF02836">
    <property type="entry name" value="Glyco_hydro_2_C"/>
    <property type="match status" value="1"/>
</dbReference>
<keyword evidence="4" id="KW-0732">Signal</keyword>
<feature type="domain" description="Glycoside hydrolase family 2 immunoglobulin-like beta-sandwich" evidence="5">
    <location>
        <begin position="262"/>
        <end position="305"/>
    </location>
</feature>
<feature type="domain" description="Glycoside hydrolase family 2 catalytic" evidence="6">
    <location>
        <begin position="346"/>
        <end position="474"/>
    </location>
</feature>
<dbReference type="Gene3D" id="3.20.20.80">
    <property type="entry name" value="Glycosidases"/>
    <property type="match status" value="1"/>
</dbReference>
<dbReference type="Pfam" id="PF02837">
    <property type="entry name" value="Glyco_hydro_2_N"/>
    <property type="match status" value="1"/>
</dbReference>
<organism evidence="8">
    <name type="scientific">Deinococcus sonorensis KR-87</name>
    <dbReference type="NCBI Taxonomy" id="694439"/>
    <lineage>
        <taxon>Bacteria</taxon>
        <taxon>Thermotogati</taxon>
        <taxon>Deinococcota</taxon>
        <taxon>Deinococci</taxon>
        <taxon>Deinococcales</taxon>
        <taxon>Deinococcaceae</taxon>
        <taxon>Deinococcus</taxon>
    </lineage>
</organism>
<dbReference type="AlphaFoldDB" id="A0AAU7UC49"/>
<feature type="chain" id="PRO_5043549111" evidence="4">
    <location>
        <begin position="22"/>
        <end position="598"/>
    </location>
</feature>
<keyword evidence="2" id="KW-0378">Hydrolase</keyword>
<protein>
    <submittedName>
        <fullName evidence="8">Sugar-binding domain-containing protein</fullName>
    </submittedName>
</protein>
<dbReference type="InterPro" id="IPR017853">
    <property type="entry name" value="GH"/>
</dbReference>
<evidence type="ECO:0000256" key="3">
    <source>
        <dbReference type="ARBA" id="ARBA00023295"/>
    </source>
</evidence>
<evidence type="ECO:0000259" key="6">
    <source>
        <dbReference type="Pfam" id="PF02836"/>
    </source>
</evidence>
<dbReference type="EMBL" id="CP158299">
    <property type="protein sequence ID" value="XBV86182.1"/>
    <property type="molecule type" value="Genomic_DNA"/>
</dbReference>
<name>A0AAU7UC49_9DEIO</name>
<keyword evidence="3" id="KW-0326">Glycosidase</keyword>
<comment type="similarity">
    <text evidence="1">Belongs to the glycosyl hydrolase 2 family.</text>
</comment>
<evidence type="ECO:0000259" key="5">
    <source>
        <dbReference type="Pfam" id="PF00703"/>
    </source>
</evidence>
<dbReference type="GO" id="GO:0004553">
    <property type="term" value="F:hydrolase activity, hydrolyzing O-glycosyl compounds"/>
    <property type="evidence" value="ECO:0007669"/>
    <property type="project" value="InterPro"/>
</dbReference>
<evidence type="ECO:0000259" key="7">
    <source>
        <dbReference type="Pfam" id="PF02837"/>
    </source>
</evidence>
<dbReference type="SUPFAM" id="SSF49303">
    <property type="entry name" value="beta-Galactosidase/glucuronidase domain"/>
    <property type="match status" value="1"/>
</dbReference>
<evidence type="ECO:0000256" key="1">
    <source>
        <dbReference type="ARBA" id="ARBA00007401"/>
    </source>
</evidence>
<reference evidence="8" key="1">
    <citation type="submission" date="2024-06" db="EMBL/GenBank/DDBJ databases">
        <title>Draft Genome Sequence of Deinococcus sonorensis Type Strain KR-87, a Biofilm Producing Representative of the Genus Deinococcus.</title>
        <authorList>
            <person name="Boren L.S."/>
            <person name="Grosso R.A."/>
            <person name="Hugenberg-Cox A.N."/>
            <person name="Hill J.T.E."/>
            <person name="Albert C.M."/>
            <person name="Tuohy J.M."/>
        </authorList>
    </citation>
    <scope>NUCLEOTIDE SEQUENCE</scope>
    <source>
        <strain evidence="8">KR-87</strain>
    </source>
</reference>
<dbReference type="InterPro" id="IPR006103">
    <property type="entry name" value="Glyco_hydro_2_cat"/>
</dbReference>
<dbReference type="KEGG" id="dsc:ABOD76_07720"/>
<dbReference type="PANTHER" id="PTHR42732:SF2">
    <property type="entry name" value="BETA-MANNOSIDASE"/>
    <property type="match status" value="1"/>
</dbReference>
<dbReference type="Pfam" id="PF00703">
    <property type="entry name" value="Glyco_hydro_2"/>
    <property type="match status" value="1"/>
</dbReference>
<accession>A0AAU7UC49</accession>
<dbReference type="InterPro" id="IPR036156">
    <property type="entry name" value="Beta-gal/glucu_dom_sf"/>
</dbReference>
<dbReference type="InterPro" id="IPR013783">
    <property type="entry name" value="Ig-like_fold"/>
</dbReference>
<dbReference type="InterPro" id="IPR051913">
    <property type="entry name" value="GH2_Domain-Containing"/>
</dbReference>
<dbReference type="InterPro" id="IPR008979">
    <property type="entry name" value="Galactose-bd-like_sf"/>
</dbReference>
<dbReference type="Gene3D" id="2.60.120.260">
    <property type="entry name" value="Galactose-binding domain-like"/>
    <property type="match status" value="1"/>
</dbReference>
<sequence>MLNTVRVLLSLLGLCLPLAQAKWAAAPAPLVTRWGKAVTPANVLGEYPRPQLVRRQWQNLNGLWSYAFAAVDAPRPQRWAGQILVPFPLESALSGVRRPLDERERLWYRRSFTVPAGWHGQRLMLNFGAADWDTVVWVNGHKVGEHTGGYDAFSFDVTDALSGTGPQELVVSVWDPGDSGGQPRGKQVREPHDIWYTSSSGLWQTVWLEPVPVAHIASLHMTPDIDRGRLVLRVDAPPGDRIHAVALAGSVVVAEASGPAGAPLTLQLKAPKLWSPSQPYLYRLTVELQHQGRATDRVSSYFGMRKISVGPDAQGRPRLLLNNRPLFQLGVLDQGFWPDGLYTAPSDAALRSDLETLKRLGFNTVRKHVKVEPERWYYWADKLGLLVWQDMPSGDETAEQGGPDISRLDGSATQFQRELTRLVTLHQNHPSIVMWVLFNEGWGQFDTARLTTLLVRLDPTRLVDSASGWNDREVGNVLDWHRYPGPEAPPATSGRAAVLGEFGGLGLPLPGHTWQAQANWGYRTYSDRAALTGAYTGLITRLEPLVRQGLSAAIYTQTTDVEIEVNGLLTYDRALLKMNERQVRAAHDRLFKVASQVR</sequence>
<feature type="domain" description="Glycosyl hydrolases family 2 sugar binding" evidence="7">
    <location>
        <begin position="102"/>
        <end position="177"/>
    </location>
</feature>
<evidence type="ECO:0000256" key="4">
    <source>
        <dbReference type="SAM" id="SignalP"/>
    </source>
</evidence>
<dbReference type="SUPFAM" id="SSF51445">
    <property type="entry name" value="(Trans)glycosidases"/>
    <property type="match status" value="1"/>
</dbReference>
<evidence type="ECO:0000256" key="2">
    <source>
        <dbReference type="ARBA" id="ARBA00022801"/>
    </source>
</evidence>
<dbReference type="GO" id="GO:0005975">
    <property type="term" value="P:carbohydrate metabolic process"/>
    <property type="evidence" value="ECO:0007669"/>
    <property type="project" value="InterPro"/>
</dbReference>
<dbReference type="Gene3D" id="2.60.40.10">
    <property type="entry name" value="Immunoglobulins"/>
    <property type="match status" value="1"/>
</dbReference>
<dbReference type="InterPro" id="IPR006104">
    <property type="entry name" value="Glyco_hydro_2_N"/>
</dbReference>
<gene>
    <name evidence="8" type="ORF">ABOD76_07720</name>
</gene>
<dbReference type="SUPFAM" id="SSF49785">
    <property type="entry name" value="Galactose-binding domain-like"/>
    <property type="match status" value="1"/>
</dbReference>
<feature type="signal peptide" evidence="4">
    <location>
        <begin position="1"/>
        <end position="21"/>
    </location>
</feature>